<dbReference type="EnsemblPlants" id="QL10p059994:mrna">
    <property type="protein sequence ID" value="QL10p059994:mrna"/>
    <property type="gene ID" value="QL10p059994"/>
</dbReference>
<dbReference type="InParanoid" id="A0A7N2MT98"/>
<dbReference type="AlphaFoldDB" id="A0A7N2MT98"/>
<keyword evidence="2" id="KW-1185">Reference proteome</keyword>
<name>A0A7N2MT98_QUELO</name>
<organism evidence="1 2">
    <name type="scientific">Quercus lobata</name>
    <name type="common">Valley oak</name>
    <dbReference type="NCBI Taxonomy" id="97700"/>
    <lineage>
        <taxon>Eukaryota</taxon>
        <taxon>Viridiplantae</taxon>
        <taxon>Streptophyta</taxon>
        <taxon>Embryophyta</taxon>
        <taxon>Tracheophyta</taxon>
        <taxon>Spermatophyta</taxon>
        <taxon>Magnoliopsida</taxon>
        <taxon>eudicotyledons</taxon>
        <taxon>Gunneridae</taxon>
        <taxon>Pentapetalae</taxon>
        <taxon>rosids</taxon>
        <taxon>fabids</taxon>
        <taxon>Fagales</taxon>
        <taxon>Fagaceae</taxon>
        <taxon>Quercus</taxon>
    </lineage>
</organism>
<dbReference type="PANTHER" id="PTHR46951:SF2">
    <property type="entry name" value="BED-TYPE DOMAIN-CONTAINING PROTEIN"/>
    <property type="match status" value="1"/>
</dbReference>
<dbReference type="Gramene" id="QL10p059994:mrna">
    <property type="protein sequence ID" value="QL10p059994:mrna"/>
    <property type="gene ID" value="QL10p059994"/>
</dbReference>
<dbReference type="EMBL" id="LRBV02000010">
    <property type="status" value="NOT_ANNOTATED_CDS"/>
    <property type="molecule type" value="Genomic_DNA"/>
</dbReference>
<evidence type="ECO:0008006" key="3">
    <source>
        <dbReference type="Google" id="ProtNLM"/>
    </source>
</evidence>
<evidence type="ECO:0000313" key="1">
    <source>
        <dbReference type="EnsemblPlants" id="QL10p059994:mrna"/>
    </source>
</evidence>
<accession>A0A7N2MT98</accession>
<dbReference type="Proteomes" id="UP000594261">
    <property type="component" value="Chromosome 10"/>
</dbReference>
<sequence length="298" mass="33697">MGRHKDEAWDMVDPLHPKGWKCRHCPKSYPSCSSVTRVKHHLAQTGRGGIAQCRNVPKDVRERARHLLGAKATAVTARHNELPIQKNEIHQMQTQNHATPTGSWQAVPNYGVHPHQYRENTESYELPIQTNEIHQMQTQNHATPTGSWQAVPNYGVHAHQYRENTESYELLIQTNEIHQMQTQNHATPTGSWQAVPNYGVPAHQYRENTESYGTPQVQAVAVPNYGVPAHQYWEDTESYGTLQVQPVAVSHPVGEPNHQNENCAEDAGPQVSDDILISANLEDFNDEGALDFFQCIKW</sequence>
<reference evidence="1 2" key="1">
    <citation type="journal article" date="2016" name="G3 (Bethesda)">
        <title>First Draft Assembly and Annotation of the Genome of a California Endemic Oak Quercus lobata Nee (Fagaceae).</title>
        <authorList>
            <person name="Sork V.L."/>
            <person name="Fitz-Gibbon S.T."/>
            <person name="Puiu D."/>
            <person name="Crepeau M."/>
            <person name="Gugger P.F."/>
            <person name="Sherman R."/>
            <person name="Stevens K."/>
            <person name="Langley C.H."/>
            <person name="Pellegrini M."/>
            <person name="Salzberg S.L."/>
        </authorList>
    </citation>
    <scope>NUCLEOTIDE SEQUENCE [LARGE SCALE GENOMIC DNA]</scope>
    <source>
        <strain evidence="1 2">cv. SW786</strain>
    </source>
</reference>
<proteinExistence type="predicted"/>
<reference evidence="1" key="2">
    <citation type="submission" date="2021-01" db="UniProtKB">
        <authorList>
            <consortium name="EnsemblPlants"/>
        </authorList>
    </citation>
    <scope>IDENTIFICATION</scope>
</reference>
<evidence type="ECO:0000313" key="2">
    <source>
        <dbReference type="Proteomes" id="UP000594261"/>
    </source>
</evidence>
<protein>
    <recommendedName>
        <fullName evidence="3">BED-type domain-containing protein</fullName>
    </recommendedName>
</protein>
<dbReference type="PANTHER" id="PTHR46951">
    <property type="entry name" value="BED-TYPE DOMAIN-CONTAINING PROTEIN"/>
    <property type="match status" value="1"/>
</dbReference>